<keyword evidence="3" id="KW-0732">Signal</keyword>
<feature type="domain" description="Beta-lactamase class A catalytic" evidence="8">
    <location>
        <begin position="71"/>
        <end position="285"/>
    </location>
</feature>
<evidence type="ECO:0000259" key="8">
    <source>
        <dbReference type="Pfam" id="PF13354"/>
    </source>
</evidence>
<organism evidence="9 10">
    <name type="scientific">Bacillus cereus</name>
    <dbReference type="NCBI Taxonomy" id="1396"/>
    <lineage>
        <taxon>Bacteria</taxon>
        <taxon>Bacillati</taxon>
        <taxon>Bacillota</taxon>
        <taxon>Bacilli</taxon>
        <taxon>Bacillales</taxon>
        <taxon>Bacillaceae</taxon>
        <taxon>Bacillus</taxon>
        <taxon>Bacillus cereus group</taxon>
    </lineage>
</organism>
<dbReference type="Proteomes" id="UP000035214">
    <property type="component" value="Unassembled WGS sequence"/>
</dbReference>
<feature type="region of interest" description="Disordered" evidence="7">
    <location>
        <begin position="34"/>
        <end position="56"/>
    </location>
</feature>
<evidence type="ECO:0000256" key="6">
    <source>
        <dbReference type="RuleBase" id="RU361140"/>
    </source>
</evidence>
<dbReference type="AlphaFoldDB" id="A0A0G8ER34"/>
<dbReference type="NCBIfam" id="NF012167">
    <property type="entry name" value="classA_firm"/>
    <property type="match status" value="1"/>
</dbReference>
<dbReference type="EMBL" id="LCYI01000039">
    <property type="protein sequence ID" value="KLA26560.1"/>
    <property type="molecule type" value="Genomic_DNA"/>
</dbReference>
<name>A0A0G8ER34_BACCE</name>
<dbReference type="GO" id="GO:0008800">
    <property type="term" value="F:beta-lactamase activity"/>
    <property type="evidence" value="ECO:0007669"/>
    <property type="project" value="UniProtKB-UniRule"/>
</dbReference>
<dbReference type="InterPro" id="IPR045155">
    <property type="entry name" value="Beta-lactam_cat"/>
</dbReference>
<evidence type="ECO:0000256" key="4">
    <source>
        <dbReference type="ARBA" id="ARBA00022801"/>
    </source>
</evidence>
<dbReference type="InterPro" id="IPR012338">
    <property type="entry name" value="Beta-lactam/transpept-like"/>
</dbReference>
<gene>
    <name evidence="9" type="ORF">B4077_2344</name>
</gene>
<feature type="compositionally biased region" description="Low complexity" evidence="7">
    <location>
        <begin position="40"/>
        <end position="54"/>
    </location>
</feature>
<evidence type="ECO:0000256" key="1">
    <source>
        <dbReference type="ARBA" id="ARBA00009009"/>
    </source>
</evidence>
<protein>
    <recommendedName>
        <fullName evidence="2 6">Beta-lactamase</fullName>
        <ecNumber evidence="2 6">3.5.2.6</ecNumber>
    </recommendedName>
</protein>
<dbReference type="GO" id="GO:0046677">
    <property type="term" value="P:response to antibiotic"/>
    <property type="evidence" value="ECO:0007669"/>
    <property type="project" value="UniProtKB-UniRule"/>
</dbReference>
<dbReference type="PANTHER" id="PTHR35333">
    <property type="entry name" value="BETA-LACTAMASE"/>
    <property type="match status" value="1"/>
</dbReference>
<comment type="caution">
    <text evidence="9">The sequence shown here is derived from an EMBL/GenBank/DDBJ whole genome shotgun (WGS) entry which is preliminary data.</text>
</comment>
<reference evidence="9 10" key="1">
    <citation type="submission" date="2015-04" db="EMBL/GenBank/DDBJ databases">
        <title>Draft Genome Sequences of Eight Spore-Forming Food Isolates of Bacillus cereus Genome sequencing.</title>
        <authorList>
            <person name="Krawcyk A.O."/>
            <person name="de Jong A."/>
            <person name="Eijlander R.T."/>
            <person name="Berendsen E.M."/>
            <person name="Holsappel S."/>
            <person name="Wells-Bennik M."/>
            <person name="Kuipers O.P."/>
        </authorList>
    </citation>
    <scope>NUCLEOTIDE SEQUENCE [LARGE SCALE GENOMIC DNA]</scope>
    <source>
        <strain evidence="9 10">B4077</strain>
    </source>
</reference>
<dbReference type="PATRIC" id="fig|1396.428.peg.5819"/>
<accession>A0A0G8ER34</accession>
<evidence type="ECO:0000256" key="7">
    <source>
        <dbReference type="SAM" id="MobiDB-lite"/>
    </source>
</evidence>
<evidence type="ECO:0000313" key="10">
    <source>
        <dbReference type="Proteomes" id="UP000035214"/>
    </source>
</evidence>
<evidence type="ECO:0000313" key="9">
    <source>
        <dbReference type="EMBL" id="KLA26560.1"/>
    </source>
</evidence>
<dbReference type="InterPro" id="IPR058139">
    <property type="entry name" value="BlaC_bacilli"/>
</dbReference>
<dbReference type="SUPFAM" id="SSF56601">
    <property type="entry name" value="beta-lactamase/transpeptidase-like"/>
    <property type="match status" value="1"/>
</dbReference>
<dbReference type="PROSITE" id="PS00146">
    <property type="entry name" value="BETA_LACTAMASE_A"/>
    <property type="match status" value="1"/>
</dbReference>
<dbReference type="PANTHER" id="PTHR35333:SF3">
    <property type="entry name" value="BETA-LACTAMASE-TYPE TRANSPEPTIDASE FOLD CONTAINING PROTEIN"/>
    <property type="match status" value="1"/>
</dbReference>
<keyword evidence="4 6" id="KW-0378">Hydrolase</keyword>
<dbReference type="InterPro" id="IPR000871">
    <property type="entry name" value="Beta-lactam_class-A"/>
</dbReference>
<dbReference type="Gene3D" id="3.40.710.10">
    <property type="entry name" value="DD-peptidase/beta-lactamase superfamily"/>
    <property type="match status" value="1"/>
</dbReference>
<dbReference type="NCBIfam" id="NF041270">
    <property type="entry name" value="bla_Bcer_III"/>
    <property type="match status" value="1"/>
</dbReference>
<dbReference type="Pfam" id="PF13354">
    <property type="entry name" value="Beta-lactamase2"/>
    <property type="match status" value="1"/>
</dbReference>
<dbReference type="RefSeq" id="WP_046955795.1">
    <property type="nucleotide sequence ID" value="NZ_LCYI01000039.1"/>
</dbReference>
<dbReference type="PROSITE" id="PS51257">
    <property type="entry name" value="PROKAR_LIPOPROTEIN"/>
    <property type="match status" value="1"/>
</dbReference>
<keyword evidence="5 6" id="KW-0046">Antibiotic resistance</keyword>
<dbReference type="NCBIfam" id="NF033103">
    <property type="entry name" value="bla_class_A"/>
    <property type="match status" value="1"/>
</dbReference>
<dbReference type="InterPro" id="IPR058143">
    <property type="entry name" value="Bla3_bacillus"/>
</dbReference>
<dbReference type="EC" id="3.5.2.6" evidence="2 6"/>
<comment type="similarity">
    <text evidence="1 6">Belongs to the class-A beta-lactamase family.</text>
</comment>
<evidence type="ECO:0000256" key="5">
    <source>
        <dbReference type="ARBA" id="ARBA00023251"/>
    </source>
</evidence>
<evidence type="ECO:0000256" key="2">
    <source>
        <dbReference type="ARBA" id="ARBA00012865"/>
    </source>
</evidence>
<dbReference type="GO" id="GO:0030655">
    <property type="term" value="P:beta-lactam antibiotic catabolic process"/>
    <property type="evidence" value="ECO:0007669"/>
    <property type="project" value="InterPro"/>
</dbReference>
<dbReference type="PRINTS" id="PR00118">
    <property type="entry name" value="BLACTAMASEA"/>
</dbReference>
<dbReference type="InterPro" id="IPR023650">
    <property type="entry name" value="Beta-lactam_class-A_AS"/>
</dbReference>
<evidence type="ECO:0000256" key="3">
    <source>
        <dbReference type="ARBA" id="ARBA00022729"/>
    </source>
</evidence>
<comment type="catalytic activity">
    <reaction evidence="6">
        <text>a beta-lactam + H2O = a substituted beta-amino acid</text>
        <dbReference type="Rhea" id="RHEA:20401"/>
        <dbReference type="ChEBI" id="CHEBI:15377"/>
        <dbReference type="ChEBI" id="CHEBI:35627"/>
        <dbReference type="ChEBI" id="CHEBI:140347"/>
        <dbReference type="EC" id="3.5.2.6"/>
    </reaction>
</comment>
<proteinExistence type="inferred from homology"/>
<sequence>MFVLNKFFTISHYKKIAPVVLLSCVTLIGCSNSNTPSESTKQTKQTNQIKQENNGNDSFAKLEKEYNAKLGIYALDTGTNQTVAYHANDRFAFASTSKSLAAGALLRQNSIEALDERITYTREDLSNYNPITEKHVDTGMTLKELADASVRYSDSTAHNLILKKLGGPSAFEKILREIGDTVTNSERFEPELNEVNPGETHDTSTPEAIAKTLQSFTLGTALPTEKRELLVDWMKRNTTGDKLIRAGVPKGWEVADKTGAGSYGTRNDIAIIWPPNKKPIVLAILSNHDKEDAEYDDKLIADTTKVVLDTLKATNKK</sequence>